<protein>
    <submittedName>
        <fullName evidence="1">Uncharacterized protein</fullName>
    </submittedName>
</protein>
<dbReference type="OrthoDB" id="9815466at2"/>
<evidence type="ECO:0000313" key="2">
    <source>
        <dbReference type="Proteomes" id="UP000054011"/>
    </source>
</evidence>
<dbReference type="AlphaFoldDB" id="A0A100Y185"/>
<gene>
    <name evidence="1" type="ORF">ATE80_26985</name>
</gene>
<evidence type="ECO:0000313" key="1">
    <source>
        <dbReference type="EMBL" id="KUH35831.1"/>
    </source>
</evidence>
<dbReference type="EMBL" id="LNSV01000109">
    <property type="protein sequence ID" value="KUH35831.1"/>
    <property type="molecule type" value="Genomic_DNA"/>
</dbReference>
<dbReference type="Proteomes" id="UP000054011">
    <property type="component" value="Unassembled WGS sequence"/>
</dbReference>
<keyword evidence="2" id="KW-1185">Reference proteome</keyword>
<organism evidence="1 2">
    <name type="scientific">Streptomyces kanasensis</name>
    <dbReference type="NCBI Taxonomy" id="936756"/>
    <lineage>
        <taxon>Bacteria</taxon>
        <taxon>Bacillati</taxon>
        <taxon>Actinomycetota</taxon>
        <taxon>Actinomycetes</taxon>
        <taxon>Kitasatosporales</taxon>
        <taxon>Streptomycetaceae</taxon>
        <taxon>Streptomyces</taxon>
    </lineage>
</organism>
<dbReference type="STRING" id="936756.ATE80_26985"/>
<proteinExistence type="predicted"/>
<dbReference type="RefSeq" id="WP_058944886.1">
    <property type="nucleotide sequence ID" value="NZ_LNSV01000109.1"/>
</dbReference>
<comment type="caution">
    <text evidence="1">The sequence shown here is derived from an EMBL/GenBank/DDBJ whole genome shotgun (WGS) entry which is preliminary data.</text>
</comment>
<accession>A0A100Y185</accession>
<reference evidence="1 2" key="1">
    <citation type="submission" date="2015-11" db="EMBL/GenBank/DDBJ databases">
        <title>Genome-wide analysis reveals the secondary metabolome in Streptomyces kanasensis ZX01.</title>
        <authorList>
            <person name="Zhang G."/>
            <person name="Han L."/>
            <person name="Feng J."/>
            <person name="Zhang X."/>
        </authorList>
    </citation>
    <scope>NUCLEOTIDE SEQUENCE [LARGE SCALE GENOMIC DNA]</scope>
    <source>
        <strain evidence="1 2">ZX01</strain>
    </source>
</reference>
<sequence>MARLRAGGAVDVRVDDGGVRAVLPPGTRGVAGVAAPRFAGWRCGGRPVGAYLGPVAAEASGGRR</sequence>
<name>A0A100Y185_9ACTN</name>